<dbReference type="AlphaFoldDB" id="A0A4Y3NJY2"/>
<dbReference type="EMBL" id="BJMD01000026">
    <property type="protein sequence ID" value="GEB20765.1"/>
    <property type="molecule type" value="Genomic_DNA"/>
</dbReference>
<sequence length="235" mass="25384">MTAVLPWVTLAVCLAITLARIPSALRGENREVFYIFALISLSIFISIEAPYLVIDGWLGGMNIGNLILRFLLYGTFYFMGIKIATAFGSDSAVRAIKGPLGIAAAVLVGALTIYFFIITDTQGSSAGMSGLHWGPSLEAYAFMGRLYPGFVAACLLPAIWRTVVSTAPILLRIASALLLLGLSLLLLSQLFPLIPFSEAWLRVLINYSAATFTAIGLAGIWVSKSFARRKQRIST</sequence>
<evidence type="ECO:0000313" key="2">
    <source>
        <dbReference type="EMBL" id="GEB20765.1"/>
    </source>
</evidence>
<name>A0A4Y3NJY2_PAEAU</name>
<feature type="transmembrane region" description="Helical" evidence="1">
    <location>
        <begin position="66"/>
        <end position="88"/>
    </location>
</feature>
<comment type="caution">
    <text evidence="2">The sequence shown here is derived from an EMBL/GenBank/DDBJ whole genome shotgun (WGS) entry which is preliminary data.</text>
</comment>
<keyword evidence="1" id="KW-0472">Membrane</keyword>
<keyword evidence="3" id="KW-1185">Reference proteome</keyword>
<evidence type="ECO:0000256" key="1">
    <source>
        <dbReference type="SAM" id="Phobius"/>
    </source>
</evidence>
<gene>
    <name evidence="2" type="ORF">AAU01_35200</name>
</gene>
<feature type="transmembrane region" description="Helical" evidence="1">
    <location>
        <begin position="139"/>
        <end position="160"/>
    </location>
</feature>
<feature type="transmembrane region" description="Helical" evidence="1">
    <location>
        <begin position="100"/>
        <end position="119"/>
    </location>
</feature>
<dbReference type="GeneID" id="97300005"/>
<proteinExistence type="predicted"/>
<evidence type="ECO:0008006" key="4">
    <source>
        <dbReference type="Google" id="ProtNLM"/>
    </source>
</evidence>
<organism evidence="2 3">
    <name type="scientific">Paenarthrobacter aurescens</name>
    <name type="common">Arthrobacter aurescens</name>
    <dbReference type="NCBI Taxonomy" id="43663"/>
    <lineage>
        <taxon>Bacteria</taxon>
        <taxon>Bacillati</taxon>
        <taxon>Actinomycetota</taxon>
        <taxon>Actinomycetes</taxon>
        <taxon>Micrococcales</taxon>
        <taxon>Micrococcaceae</taxon>
        <taxon>Paenarthrobacter</taxon>
    </lineage>
</organism>
<protein>
    <recommendedName>
        <fullName evidence="4">Integral membrane protein</fullName>
    </recommendedName>
</protein>
<dbReference type="OrthoDB" id="4937800at2"/>
<reference evidence="2 3" key="1">
    <citation type="submission" date="2019-06" db="EMBL/GenBank/DDBJ databases">
        <title>Whole genome shotgun sequence of Paenarthrobacter aurescens NBRC 12136.</title>
        <authorList>
            <person name="Hosoyama A."/>
            <person name="Uohara A."/>
            <person name="Ohji S."/>
            <person name="Ichikawa N."/>
        </authorList>
    </citation>
    <scope>NUCLEOTIDE SEQUENCE [LARGE SCALE GENOMIC DNA]</scope>
    <source>
        <strain evidence="2 3">NBRC 12136</strain>
    </source>
</reference>
<keyword evidence="1" id="KW-0812">Transmembrane</keyword>
<feature type="transmembrane region" description="Helical" evidence="1">
    <location>
        <begin position="203"/>
        <end position="222"/>
    </location>
</feature>
<evidence type="ECO:0000313" key="3">
    <source>
        <dbReference type="Proteomes" id="UP000317715"/>
    </source>
</evidence>
<accession>A0A4Y3NJY2</accession>
<feature type="transmembrane region" description="Helical" evidence="1">
    <location>
        <begin position="32"/>
        <end position="54"/>
    </location>
</feature>
<feature type="transmembrane region" description="Helical" evidence="1">
    <location>
        <begin position="169"/>
        <end position="191"/>
    </location>
</feature>
<dbReference type="Proteomes" id="UP000317715">
    <property type="component" value="Unassembled WGS sequence"/>
</dbReference>
<dbReference type="RefSeq" id="WP_141285820.1">
    <property type="nucleotide sequence ID" value="NZ_BAAAWK010000001.1"/>
</dbReference>
<keyword evidence="1" id="KW-1133">Transmembrane helix</keyword>
<feature type="transmembrane region" description="Helical" evidence="1">
    <location>
        <begin position="6"/>
        <end position="25"/>
    </location>
</feature>